<feature type="region of interest" description="Disordered" evidence="1">
    <location>
        <begin position="78"/>
        <end position="186"/>
    </location>
</feature>
<comment type="caution">
    <text evidence="2">The sequence shown here is derived from an EMBL/GenBank/DDBJ whole genome shotgun (WGS) entry which is preliminary data.</text>
</comment>
<feature type="compositionally biased region" description="Basic and acidic residues" evidence="1">
    <location>
        <begin position="30"/>
        <end position="47"/>
    </location>
</feature>
<feature type="region of interest" description="Disordered" evidence="1">
    <location>
        <begin position="1"/>
        <end position="52"/>
    </location>
</feature>
<evidence type="ECO:0000256" key="1">
    <source>
        <dbReference type="SAM" id="MobiDB-lite"/>
    </source>
</evidence>
<accession>A0A645EP53</accession>
<protein>
    <submittedName>
        <fullName evidence="2">Uncharacterized protein</fullName>
    </submittedName>
</protein>
<feature type="compositionally biased region" description="Basic and acidic residues" evidence="1">
    <location>
        <begin position="177"/>
        <end position="186"/>
    </location>
</feature>
<feature type="compositionally biased region" description="Basic and acidic residues" evidence="1">
    <location>
        <begin position="139"/>
        <end position="167"/>
    </location>
</feature>
<name>A0A645EP53_9ZZZZ</name>
<dbReference type="AlphaFoldDB" id="A0A645EP53"/>
<evidence type="ECO:0000313" key="2">
    <source>
        <dbReference type="EMBL" id="MPN02323.1"/>
    </source>
</evidence>
<sequence length="186" mass="21333">MRDGGGSHREGREGQDRPREQPLLYRAFGPRHEHIGDREEEPGDRQRLQQPFVEADIAGAPLLPRLRRLFRRAAALEDEQYQHEARRAAQQQYRAEYRPRGSRHRGGHHHRRGPAVQVGGEGEQQRPPLGGTLRNIPAVERRGDKGRARLRGAEGERQRHSERRADARLPQMRHKPPHEPVGESAS</sequence>
<feature type="compositionally biased region" description="Basic residues" evidence="1">
    <location>
        <begin position="100"/>
        <end position="113"/>
    </location>
</feature>
<organism evidence="2">
    <name type="scientific">bioreactor metagenome</name>
    <dbReference type="NCBI Taxonomy" id="1076179"/>
    <lineage>
        <taxon>unclassified sequences</taxon>
        <taxon>metagenomes</taxon>
        <taxon>ecological metagenomes</taxon>
    </lineage>
</organism>
<proteinExistence type="predicted"/>
<reference evidence="2" key="1">
    <citation type="submission" date="2019-08" db="EMBL/GenBank/DDBJ databases">
        <authorList>
            <person name="Kucharzyk K."/>
            <person name="Murdoch R.W."/>
            <person name="Higgins S."/>
            <person name="Loffler F."/>
        </authorList>
    </citation>
    <scope>NUCLEOTIDE SEQUENCE</scope>
</reference>
<gene>
    <name evidence="2" type="ORF">SDC9_149539</name>
</gene>
<feature type="compositionally biased region" description="Basic and acidic residues" evidence="1">
    <location>
        <begin position="1"/>
        <end position="20"/>
    </location>
</feature>
<dbReference type="EMBL" id="VSSQ01048271">
    <property type="protein sequence ID" value="MPN02323.1"/>
    <property type="molecule type" value="Genomic_DNA"/>
</dbReference>